<protein>
    <submittedName>
        <fullName evidence="2">DUF3784 domain-containing protein</fullName>
    </submittedName>
</protein>
<dbReference type="InterPro" id="IPR017259">
    <property type="entry name" value="UCP037672"/>
</dbReference>
<name>A0ABS3GZI3_9ENTE</name>
<organism evidence="2 3">
    <name type="scientific">Candidatus Enterococcus ikei</name>
    <dbReference type="NCBI Taxonomy" id="2815326"/>
    <lineage>
        <taxon>Bacteria</taxon>
        <taxon>Bacillati</taxon>
        <taxon>Bacillota</taxon>
        <taxon>Bacilli</taxon>
        <taxon>Lactobacillales</taxon>
        <taxon>Enterococcaceae</taxon>
        <taxon>Enterococcus</taxon>
    </lineage>
</organism>
<feature type="transmembrane region" description="Helical" evidence="1">
    <location>
        <begin position="44"/>
        <end position="63"/>
    </location>
</feature>
<evidence type="ECO:0000313" key="2">
    <source>
        <dbReference type="EMBL" id="MBO0440657.1"/>
    </source>
</evidence>
<dbReference type="EMBL" id="JAFLWD010000022">
    <property type="protein sequence ID" value="MBO0440657.1"/>
    <property type="molecule type" value="Genomic_DNA"/>
</dbReference>
<dbReference type="Proteomes" id="UP000664632">
    <property type="component" value="Unassembled WGS sequence"/>
</dbReference>
<proteinExistence type="predicted"/>
<keyword evidence="1" id="KW-0812">Transmembrane</keyword>
<keyword evidence="1" id="KW-1133">Transmembrane helix</keyword>
<sequence>MFDLFMIAVFIGCAIQFWRGKWLWLIAGYNTVSQQEKKKINSSALGKAMSGLMITSAVLIGLIRFFPKLQLAGVIGIVMLVGGMIAYVNTSSRFKK</sequence>
<accession>A0ABS3GZI3</accession>
<evidence type="ECO:0000313" key="3">
    <source>
        <dbReference type="Proteomes" id="UP000664632"/>
    </source>
</evidence>
<gene>
    <name evidence="2" type="ORF">JZO69_09805</name>
</gene>
<feature type="transmembrane region" description="Helical" evidence="1">
    <location>
        <begin position="6"/>
        <end position="32"/>
    </location>
</feature>
<keyword evidence="3" id="KW-1185">Reference proteome</keyword>
<keyword evidence="1" id="KW-0472">Membrane</keyword>
<comment type="caution">
    <text evidence="2">The sequence shown here is derived from an EMBL/GenBank/DDBJ whole genome shotgun (WGS) entry which is preliminary data.</text>
</comment>
<feature type="transmembrane region" description="Helical" evidence="1">
    <location>
        <begin position="69"/>
        <end position="88"/>
    </location>
</feature>
<reference evidence="2 3" key="1">
    <citation type="submission" date="2021-03" db="EMBL/GenBank/DDBJ databases">
        <title>Enterococcal diversity collection.</title>
        <authorList>
            <person name="Gilmore M.S."/>
            <person name="Schwartzman J."/>
            <person name="Van Tyne D."/>
            <person name="Martin M."/>
            <person name="Earl A.M."/>
            <person name="Manson A.L."/>
            <person name="Straub T."/>
            <person name="Salamzade R."/>
            <person name="Saavedra J."/>
            <person name="Lebreton F."/>
            <person name="Prichula J."/>
            <person name="Schaufler K."/>
            <person name="Gaca A."/>
            <person name="Sgardioli B."/>
            <person name="Wagenaar J."/>
            <person name="Strong T."/>
        </authorList>
    </citation>
    <scope>NUCLEOTIDE SEQUENCE [LARGE SCALE GENOMIC DNA]</scope>
    <source>
        <strain evidence="2 3">DIV0869a</strain>
    </source>
</reference>
<dbReference type="RefSeq" id="WP_207112696.1">
    <property type="nucleotide sequence ID" value="NZ_JAFLWD010000022.1"/>
</dbReference>
<dbReference type="Pfam" id="PF12650">
    <property type="entry name" value="DUF3784"/>
    <property type="match status" value="1"/>
</dbReference>
<evidence type="ECO:0000256" key="1">
    <source>
        <dbReference type="SAM" id="Phobius"/>
    </source>
</evidence>